<sequence>MGVEQFFGIFRQIKELDLPKTEILPPFEGVYASFYADSFQRFEGDIGWYLEHMREGRQEVLDLGCGSGRTAIPFACAGHGVTGVDLSKDMLHRGRSKIRSIHPKIDPNITLIEGDARTLDLERTFDYTVIGGLTIPLLLATEERRLVLATARRHLHPGGVLLFDYLPTIPGERPSESHFIIPTGAPGMRGFMLLGCRRNPDENYQVTNLYTELVSSLGQTRRFLSNTACTVLDANELGAELTGLGFEIMDSEDIYMDDETASAAGTQNWPMRLVACRVLS</sequence>
<proteinExistence type="predicted"/>
<reference evidence="2" key="1">
    <citation type="journal article" date="2019" name="Microbiol. Resour. Announc.">
        <title>Complete Genome Sequence of Rubrobacter xylanophilus Strain AA3-22, Isolated from Arima Onsen in Japan.</title>
        <authorList>
            <person name="Tomariguchi N."/>
            <person name="Miyazaki K."/>
        </authorList>
    </citation>
    <scope>NUCLEOTIDE SEQUENCE [LARGE SCALE GENOMIC DNA]</scope>
    <source>
        <strain evidence="2">AA3-22</strain>
    </source>
</reference>
<dbReference type="InterPro" id="IPR041698">
    <property type="entry name" value="Methyltransf_25"/>
</dbReference>
<dbReference type="SUPFAM" id="SSF53335">
    <property type="entry name" value="S-adenosyl-L-methionine-dependent methyltransferases"/>
    <property type="match status" value="1"/>
</dbReference>
<dbReference type="Gene3D" id="3.40.50.150">
    <property type="entry name" value="Vaccinia Virus protein VP39"/>
    <property type="match status" value="1"/>
</dbReference>
<dbReference type="CDD" id="cd02440">
    <property type="entry name" value="AdoMet_MTases"/>
    <property type="match status" value="1"/>
</dbReference>
<evidence type="ECO:0000313" key="3">
    <source>
        <dbReference type="Proteomes" id="UP000318065"/>
    </source>
</evidence>
<accession>A0A510HHK0</accession>
<gene>
    <name evidence="2" type="ORF">RxyAA322_12950</name>
</gene>
<dbReference type="EMBL" id="AP019791">
    <property type="protein sequence ID" value="BBL79441.1"/>
    <property type="molecule type" value="Genomic_DNA"/>
</dbReference>
<dbReference type="Proteomes" id="UP000318065">
    <property type="component" value="Chromosome"/>
</dbReference>
<dbReference type="Pfam" id="PF13649">
    <property type="entry name" value="Methyltransf_25"/>
    <property type="match status" value="1"/>
</dbReference>
<evidence type="ECO:0000259" key="1">
    <source>
        <dbReference type="Pfam" id="PF13649"/>
    </source>
</evidence>
<dbReference type="PANTHER" id="PTHR43591">
    <property type="entry name" value="METHYLTRANSFERASE"/>
    <property type="match status" value="1"/>
</dbReference>
<organism evidence="2 3">
    <name type="scientific">Rubrobacter xylanophilus</name>
    <dbReference type="NCBI Taxonomy" id="49319"/>
    <lineage>
        <taxon>Bacteria</taxon>
        <taxon>Bacillati</taxon>
        <taxon>Actinomycetota</taxon>
        <taxon>Rubrobacteria</taxon>
        <taxon>Rubrobacterales</taxon>
        <taxon>Rubrobacteraceae</taxon>
        <taxon>Rubrobacter</taxon>
    </lineage>
</organism>
<evidence type="ECO:0000313" key="2">
    <source>
        <dbReference type="EMBL" id="BBL79441.1"/>
    </source>
</evidence>
<name>A0A510HHK0_9ACTN</name>
<protein>
    <recommendedName>
        <fullName evidence="1">Methyltransferase domain-containing protein</fullName>
    </recommendedName>
</protein>
<keyword evidence="3" id="KW-1185">Reference proteome</keyword>
<feature type="domain" description="Methyltransferase" evidence="1">
    <location>
        <begin position="60"/>
        <end position="159"/>
    </location>
</feature>
<dbReference type="AlphaFoldDB" id="A0A510HHK0"/>
<dbReference type="InterPro" id="IPR029063">
    <property type="entry name" value="SAM-dependent_MTases_sf"/>
</dbReference>
<dbReference type="PANTHER" id="PTHR43591:SF110">
    <property type="entry name" value="RHODANESE DOMAIN-CONTAINING PROTEIN"/>
    <property type="match status" value="1"/>
</dbReference>